<accession>A0A0P7X4A7</accession>
<gene>
    <name evidence="5" type="ORF">GA0071312_0295</name>
    <name evidence="4" type="ORF">HLUCCO17_14070</name>
</gene>
<evidence type="ECO:0000313" key="7">
    <source>
        <dbReference type="Proteomes" id="UP000182800"/>
    </source>
</evidence>
<protein>
    <submittedName>
        <fullName evidence="4">Transposase</fullName>
    </submittedName>
</protein>
<dbReference type="PANTHER" id="PTHR33055:SF3">
    <property type="entry name" value="PUTATIVE TRANSPOSASE FOR IS117-RELATED"/>
    <property type="match status" value="1"/>
</dbReference>
<dbReference type="RefSeq" id="WP_074443328.1">
    <property type="nucleotide sequence ID" value="NZ_FMBM01000001.1"/>
</dbReference>
<name>A0A0P7X4A7_9HYPH</name>
<evidence type="ECO:0000313" key="6">
    <source>
        <dbReference type="Proteomes" id="UP000050497"/>
    </source>
</evidence>
<evidence type="ECO:0000259" key="3">
    <source>
        <dbReference type="Pfam" id="PF02371"/>
    </source>
</evidence>
<dbReference type="NCBIfam" id="NF033542">
    <property type="entry name" value="transpos_IS110"/>
    <property type="match status" value="1"/>
</dbReference>
<dbReference type="AlphaFoldDB" id="A0A0P7X4A7"/>
<dbReference type="GO" id="GO:0006313">
    <property type="term" value="P:DNA transposition"/>
    <property type="evidence" value="ECO:0007669"/>
    <property type="project" value="InterPro"/>
</dbReference>
<dbReference type="Pfam" id="PF01548">
    <property type="entry name" value="DEDD_Tnp_IS110"/>
    <property type="match status" value="1"/>
</dbReference>
<feature type="coiled-coil region" evidence="1">
    <location>
        <begin position="127"/>
        <end position="157"/>
    </location>
</feature>
<sequence>MGEDSIVYVGVDVSKNKHAIAVAEGGRTGEVRYFGEIETTPASVERLVRKLEKRYGRLHVCYEAGPTGYGLHRQITAMGHVCEVVAPSLIPKRAGERVKTDRRDAVTLARLLRAGELTGIWVPDDVHEAMRDLVRALEAASDDLRKKRQQLQSFLLRHGRIFTGRKHWSAAHIRWLAAQKFEPSAQQIVFQDYVDAVRDARERLERFDTHIEELVPAWSMAPLVAAYQAMRGVSILVAATFAVEVGDVRRFDSPRQLMAFLGLVPSERSTGESVKRGGLTLAGNRRARRVLVEGVWSYRHPARVTETIRKRLENLPKAVRDIAWKAQVRLSKRYRRMTTGGKKGPVVIAAIAREMAAFLWAIGREVEPRPIA</sequence>
<evidence type="ECO:0000313" key="5">
    <source>
        <dbReference type="EMBL" id="SCC78456.1"/>
    </source>
</evidence>
<keyword evidence="7" id="KW-1185">Reference proteome</keyword>
<dbReference type="InterPro" id="IPR002525">
    <property type="entry name" value="Transp_IS110-like_N"/>
</dbReference>
<dbReference type="InterPro" id="IPR047650">
    <property type="entry name" value="Transpos_IS110"/>
</dbReference>
<evidence type="ECO:0000313" key="4">
    <source>
        <dbReference type="EMBL" id="KPQ09657.1"/>
    </source>
</evidence>
<evidence type="ECO:0000256" key="1">
    <source>
        <dbReference type="SAM" id="Coils"/>
    </source>
</evidence>
<dbReference type="PANTHER" id="PTHR33055">
    <property type="entry name" value="TRANSPOSASE FOR INSERTION SEQUENCE ELEMENT IS1111A"/>
    <property type="match status" value="1"/>
</dbReference>
<feature type="domain" description="Transposase IS116/IS110/IS902 C-terminal" evidence="3">
    <location>
        <begin position="229"/>
        <end position="298"/>
    </location>
</feature>
<dbReference type="OrthoDB" id="8261795at2"/>
<dbReference type="Proteomes" id="UP000050497">
    <property type="component" value="Unassembled WGS sequence"/>
</dbReference>
<feature type="domain" description="Transposase IS110-like N-terminal" evidence="2">
    <location>
        <begin position="9"/>
        <end position="157"/>
    </location>
</feature>
<keyword evidence="1" id="KW-0175">Coiled coil</keyword>
<proteinExistence type="predicted"/>
<dbReference type="PATRIC" id="fig|1653334.4.peg.619"/>
<evidence type="ECO:0000259" key="2">
    <source>
        <dbReference type="Pfam" id="PF01548"/>
    </source>
</evidence>
<comment type="caution">
    <text evidence="4">The sequence shown here is derived from an EMBL/GenBank/DDBJ whole genome shotgun (WGS) entry which is preliminary data.</text>
</comment>
<dbReference type="Proteomes" id="UP000182800">
    <property type="component" value="Unassembled WGS sequence"/>
</dbReference>
<organism evidence="4 6">
    <name type="scientific">Saliniramus fredricksonii</name>
    <dbReference type="NCBI Taxonomy" id="1653334"/>
    <lineage>
        <taxon>Bacteria</taxon>
        <taxon>Pseudomonadati</taxon>
        <taxon>Pseudomonadota</taxon>
        <taxon>Alphaproteobacteria</taxon>
        <taxon>Hyphomicrobiales</taxon>
        <taxon>Salinarimonadaceae</taxon>
        <taxon>Saliniramus</taxon>
    </lineage>
</organism>
<dbReference type="EMBL" id="LJSX01000024">
    <property type="protein sequence ID" value="KPQ09657.1"/>
    <property type="molecule type" value="Genomic_DNA"/>
</dbReference>
<dbReference type="EMBL" id="FMBM01000001">
    <property type="protein sequence ID" value="SCC78456.1"/>
    <property type="molecule type" value="Genomic_DNA"/>
</dbReference>
<reference evidence="5 7" key="2">
    <citation type="submission" date="2016-08" db="EMBL/GenBank/DDBJ databases">
        <authorList>
            <person name="Varghese N."/>
            <person name="Submissions Spin"/>
        </authorList>
    </citation>
    <scope>NUCLEOTIDE SEQUENCE [LARGE SCALE GENOMIC DNA]</scope>
    <source>
        <strain evidence="5 7">HL-109</strain>
    </source>
</reference>
<dbReference type="InterPro" id="IPR003346">
    <property type="entry name" value="Transposase_20"/>
</dbReference>
<dbReference type="Pfam" id="PF02371">
    <property type="entry name" value="Transposase_20"/>
    <property type="match status" value="1"/>
</dbReference>
<dbReference type="GO" id="GO:0003677">
    <property type="term" value="F:DNA binding"/>
    <property type="evidence" value="ECO:0007669"/>
    <property type="project" value="InterPro"/>
</dbReference>
<dbReference type="GO" id="GO:0004803">
    <property type="term" value="F:transposase activity"/>
    <property type="evidence" value="ECO:0007669"/>
    <property type="project" value="InterPro"/>
</dbReference>
<reference evidence="4 6" key="1">
    <citation type="submission" date="2015-09" db="EMBL/GenBank/DDBJ databases">
        <title>Identification and resolution of microdiversity through metagenomic sequencing of parallel consortia.</title>
        <authorList>
            <person name="Nelson W.C."/>
            <person name="Romine M.F."/>
            <person name="Lindemann S.R."/>
        </authorList>
    </citation>
    <scope>NUCLEOTIDE SEQUENCE [LARGE SCALE GENOMIC DNA]</scope>
    <source>
        <strain evidence="4">HL-109</strain>
    </source>
</reference>